<keyword evidence="1" id="KW-0472">Membrane</keyword>
<dbReference type="PANTHER" id="PTHR37947">
    <property type="entry name" value="BLL2462 PROTEIN"/>
    <property type="match status" value="1"/>
</dbReference>
<proteinExistence type="predicted"/>
<dbReference type="SUPFAM" id="SSF53300">
    <property type="entry name" value="vWA-like"/>
    <property type="match status" value="1"/>
</dbReference>
<feature type="transmembrane region" description="Helical" evidence="1">
    <location>
        <begin position="41"/>
        <end position="60"/>
    </location>
</feature>
<dbReference type="RefSeq" id="WP_345032175.1">
    <property type="nucleotide sequence ID" value="NZ_BAABEY010000036.1"/>
</dbReference>
<comment type="caution">
    <text evidence="2">The sequence shown here is derived from an EMBL/GenBank/DDBJ whole genome shotgun (WGS) entry which is preliminary data.</text>
</comment>
<dbReference type="PANTHER" id="PTHR37947:SF1">
    <property type="entry name" value="BLL2462 PROTEIN"/>
    <property type="match status" value="1"/>
</dbReference>
<dbReference type="EMBL" id="BAABEY010000036">
    <property type="protein sequence ID" value="GAA4445935.1"/>
    <property type="molecule type" value="Genomic_DNA"/>
</dbReference>
<sequence>MQFGLLFTTSPWFTLLCVVVGAIYAWLFYSPLPFWSRRVNWCLACLRGTLVALICFILLAPRIKSVDTIVDKAKFVVAVDNSESVGAASDSAIRRKLGELTSSLVNAGYETSVVTLSGSHPADSLRFDQKTTNLSGLLRNIRTDFEGRNLTDVILLTDGIVNEGASPVSGVYPFRIHTLGVGDTVPSRDIRIKEVRANQVAFLGNQFPVEADIAAYGMKGQQATLTLRHGSRKLAAKTISITGENHFETVEFLAAATEKGMQRYVLELETPGAALTRGSNRRDVYVEVIDGRENVLLLALSPHPDLKAIRSILSRNQNYELDVHMLSRGPLPAEMAAKKYDLLILHQLPDALGIGNSQVMNTLTSDQTPTWFIYGSQSAPVPFNQLNQNVVISGSPNQYDQVTGRFNKAFNALLLDADRLELLEKLPPMSVPFGDFRLAAGTEAILYQRIGSLNTQKPLLTVNLSGGKKKTAALLGDGLWLWRQEESFLTGETAVVDELVLKLVQLLAIKEDKRKFRVTATSREFSTAEPVSLQTEVYNDVYEKIYGQDITLKVTDESNETRTYTYTNTEGQPLYRLSGLKEGVYRFTASTSLKGKTEQVDGQFLVRDQNFELANLTADHGMLRELSAKTGGTFLVPDRLGEFAGALKANKVPDRLESTEEVLEIIHLKWLFFLLVLLAALEWATRKYVGGY</sequence>
<keyword evidence="1" id="KW-0812">Transmembrane</keyword>
<organism evidence="2 3">
    <name type="scientific">Ravibacter arvi</name>
    <dbReference type="NCBI Taxonomy" id="2051041"/>
    <lineage>
        <taxon>Bacteria</taxon>
        <taxon>Pseudomonadati</taxon>
        <taxon>Bacteroidota</taxon>
        <taxon>Cytophagia</taxon>
        <taxon>Cytophagales</taxon>
        <taxon>Spirosomataceae</taxon>
        <taxon>Ravibacter</taxon>
    </lineage>
</organism>
<evidence type="ECO:0000313" key="3">
    <source>
        <dbReference type="Proteomes" id="UP001501508"/>
    </source>
</evidence>
<gene>
    <name evidence="2" type="ORF">GCM10023091_38230</name>
</gene>
<evidence type="ECO:0008006" key="4">
    <source>
        <dbReference type="Google" id="ProtNLM"/>
    </source>
</evidence>
<accession>A0ABP8M7L9</accession>
<protein>
    <recommendedName>
        <fullName evidence="4">VWA domain-containing protein</fullName>
    </recommendedName>
</protein>
<dbReference type="InterPro" id="IPR036465">
    <property type="entry name" value="vWFA_dom_sf"/>
</dbReference>
<reference evidence="3" key="1">
    <citation type="journal article" date="2019" name="Int. J. Syst. Evol. Microbiol.">
        <title>The Global Catalogue of Microorganisms (GCM) 10K type strain sequencing project: providing services to taxonomists for standard genome sequencing and annotation.</title>
        <authorList>
            <consortium name="The Broad Institute Genomics Platform"/>
            <consortium name="The Broad Institute Genome Sequencing Center for Infectious Disease"/>
            <person name="Wu L."/>
            <person name="Ma J."/>
        </authorList>
    </citation>
    <scope>NUCLEOTIDE SEQUENCE [LARGE SCALE GENOMIC DNA]</scope>
    <source>
        <strain evidence="3">JCM 31920</strain>
    </source>
</reference>
<evidence type="ECO:0000256" key="1">
    <source>
        <dbReference type="SAM" id="Phobius"/>
    </source>
</evidence>
<keyword evidence="1" id="KW-1133">Transmembrane helix</keyword>
<feature type="transmembrane region" description="Helical" evidence="1">
    <location>
        <begin position="12"/>
        <end position="29"/>
    </location>
</feature>
<keyword evidence="3" id="KW-1185">Reference proteome</keyword>
<name>A0ABP8M7L9_9BACT</name>
<dbReference type="Proteomes" id="UP001501508">
    <property type="component" value="Unassembled WGS sequence"/>
</dbReference>
<evidence type="ECO:0000313" key="2">
    <source>
        <dbReference type="EMBL" id="GAA4445935.1"/>
    </source>
</evidence>